<comment type="caution">
    <text evidence="2">The sequence shown here is derived from an EMBL/GenBank/DDBJ whole genome shotgun (WGS) entry which is preliminary data.</text>
</comment>
<feature type="transmembrane region" description="Helical" evidence="1">
    <location>
        <begin position="51"/>
        <end position="70"/>
    </location>
</feature>
<keyword evidence="1" id="KW-0812">Transmembrane</keyword>
<keyword evidence="1" id="KW-0472">Membrane</keyword>
<accession>A0ABU8LAD1</accession>
<keyword evidence="3" id="KW-1185">Reference proteome</keyword>
<reference evidence="2 3" key="1">
    <citation type="submission" date="2024-02" db="EMBL/GenBank/DDBJ databases">
        <authorList>
            <person name="Saticioglu I.B."/>
        </authorList>
    </citation>
    <scope>NUCLEOTIDE SEQUENCE [LARGE SCALE GENOMIC DNA]</scope>
    <source>
        <strain evidence="2 3">Mu-80</strain>
    </source>
</reference>
<dbReference type="Pfam" id="PF13803">
    <property type="entry name" value="DUF4184"/>
    <property type="match status" value="1"/>
</dbReference>
<feature type="transmembrane region" description="Helical" evidence="1">
    <location>
        <begin position="196"/>
        <end position="217"/>
    </location>
</feature>
<dbReference type="Proteomes" id="UP001371224">
    <property type="component" value="Unassembled WGS sequence"/>
</dbReference>
<sequence>MPFTPSHAIVALPFIRTPLVPAAIAIGAMAPDLPLFVRVGATYGFTHSAVNVVWTTLIALVLFLVWRVVLRPGLVELAPDPIAWRMPEDWRRTGPAVALDAVGSGDRFGRPLLLVLSLMIGVLSHIVWDAFTHEGRWGVVAFPVLDEMWGPLLGYKWLQYGSGIIGLVILAVFAMRWIRRRPVLQHVRLLPNWLRWVWMLTLPAMLLAAWLLGLAAFGPLSDEFTVQHLAYRTLPTASGLWGGMTVLLCVVIVLLPRHAPAKQEASRTASR</sequence>
<feature type="transmembrane region" description="Helical" evidence="1">
    <location>
        <begin position="157"/>
        <end position="175"/>
    </location>
</feature>
<feature type="transmembrane region" description="Helical" evidence="1">
    <location>
        <begin position="237"/>
        <end position="255"/>
    </location>
</feature>
<dbReference type="InterPro" id="IPR025238">
    <property type="entry name" value="DUF4184"/>
</dbReference>
<dbReference type="RefSeq" id="WP_337331940.1">
    <property type="nucleotide sequence ID" value="NZ_JBBDGM010000006.1"/>
</dbReference>
<feature type="transmembrane region" description="Helical" evidence="1">
    <location>
        <begin position="112"/>
        <end position="131"/>
    </location>
</feature>
<evidence type="ECO:0000256" key="1">
    <source>
        <dbReference type="SAM" id="Phobius"/>
    </source>
</evidence>
<proteinExistence type="predicted"/>
<gene>
    <name evidence="2" type="ORF">WDU99_08070</name>
</gene>
<protein>
    <submittedName>
        <fullName evidence="2">DUF4184 family protein</fullName>
    </submittedName>
</protein>
<dbReference type="EMBL" id="JBBDGM010000006">
    <property type="protein sequence ID" value="MEJ1088269.1"/>
    <property type="molecule type" value="Genomic_DNA"/>
</dbReference>
<organism evidence="2 3">
    <name type="scientific">Microbacterium bandirmense</name>
    <dbReference type="NCBI Taxonomy" id="3122050"/>
    <lineage>
        <taxon>Bacteria</taxon>
        <taxon>Bacillati</taxon>
        <taxon>Actinomycetota</taxon>
        <taxon>Actinomycetes</taxon>
        <taxon>Micrococcales</taxon>
        <taxon>Microbacteriaceae</taxon>
        <taxon>Microbacterium</taxon>
    </lineage>
</organism>
<keyword evidence="1" id="KW-1133">Transmembrane helix</keyword>
<evidence type="ECO:0000313" key="3">
    <source>
        <dbReference type="Proteomes" id="UP001371224"/>
    </source>
</evidence>
<evidence type="ECO:0000313" key="2">
    <source>
        <dbReference type="EMBL" id="MEJ1088269.1"/>
    </source>
</evidence>
<name>A0ABU8LAD1_9MICO</name>